<evidence type="ECO:0000313" key="3">
    <source>
        <dbReference type="Proteomes" id="UP000285908"/>
    </source>
</evidence>
<accession>A0A438AD46</accession>
<name>A0A438AD46_9RHOB</name>
<protein>
    <recommendedName>
        <fullName evidence="4">Lipoprotein</fullName>
    </recommendedName>
</protein>
<proteinExistence type="predicted"/>
<comment type="caution">
    <text evidence="2">The sequence shown here is derived from an EMBL/GenBank/DDBJ whole genome shotgun (WGS) entry which is preliminary data.</text>
</comment>
<keyword evidence="1" id="KW-0732">Signal</keyword>
<feature type="chain" id="PRO_5019506699" description="Lipoprotein" evidence="1">
    <location>
        <begin position="19"/>
        <end position="106"/>
    </location>
</feature>
<dbReference type="OrthoDB" id="7870381at2"/>
<sequence>MFRRLLPLPLLAAACAPAVNTPGAPQVRHVESTKTAGDGARWHLFIYDPAQPRPLDERIALAQAAVRDDPACRWVGAGRDTLAAETSSQGARYAETTLAAPLRCDT</sequence>
<dbReference type="RefSeq" id="WP_127907883.1">
    <property type="nucleotide sequence ID" value="NZ_RQXX01000009.1"/>
</dbReference>
<dbReference type="Proteomes" id="UP000285908">
    <property type="component" value="Unassembled WGS sequence"/>
</dbReference>
<dbReference type="EMBL" id="RQXX01000009">
    <property type="protein sequence ID" value="RVV96626.1"/>
    <property type="molecule type" value="Genomic_DNA"/>
</dbReference>
<keyword evidence="3" id="KW-1185">Reference proteome</keyword>
<dbReference type="PROSITE" id="PS51257">
    <property type="entry name" value="PROKAR_LIPOPROTEIN"/>
    <property type="match status" value="1"/>
</dbReference>
<gene>
    <name evidence="2" type="ORF">EKE94_17240</name>
</gene>
<reference evidence="2 3" key="1">
    <citation type="submission" date="2018-11" db="EMBL/GenBank/DDBJ databases">
        <title>Mesobaculum littorinae gen. nov., sp. nov., isolated from Littorina scabra that represents a novel genus of the order Rhodobacteraceae.</title>
        <authorList>
            <person name="Li F."/>
        </authorList>
    </citation>
    <scope>NUCLEOTIDE SEQUENCE [LARGE SCALE GENOMIC DNA]</scope>
    <source>
        <strain evidence="2 3">M0103</strain>
    </source>
</reference>
<evidence type="ECO:0008006" key="4">
    <source>
        <dbReference type="Google" id="ProtNLM"/>
    </source>
</evidence>
<evidence type="ECO:0000256" key="1">
    <source>
        <dbReference type="SAM" id="SignalP"/>
    </source>
</evidence>
<dbReference type="AlphaFoldDB" id="A0A438AD46"/>
<evidence type="ECO:0000313" key="2">
    <source>
        <dbReference type="EMBL" id="RVV96626.1"/>
    </source>
</evidence>
<organism evidence="2 3">
    <name type="scientific">Mesobaculum littorinae</name>
    <dbReference type="NCBI Taxonomy" id="2486419"/>
    <lineage>
        <taxon>Bacteria</taxon>
        <taxon>Pseudomonadati</taxon>
        <taxon>Pseudomonadota</taxon>
        <taxon>Alphaproteobacteria</taxon>
        <taxon>Rhodobacterales</taxon>
        <taxon>Roseobacteraceae</taxon>
        <taxon>Mesobaculum</taxon>
    </lineage>
</organism>
<feature type="signal peptide" evidence="1">
    <location>
        <begin position="1"/>
        <end position="18"/>
    </location>
</feature>